<dbReference type="PANTHER" id="PTHR12260:SF6">
    <property type="entry name" value="DAMAGE-CONTROL PHOSPHATASE ARMT1"/>
    <property type="match status" value="1"/>
</dbReference>
<gene>
    <name evidence="10" type="ORF">ACFQMG_10020</name>
</gene>
<keyword evidence="11" id="KW-1185">Reference proteome</keyword>
<feature type="region of interest" description="Disordered" evidence="8">
    <location>
        <begin position="1"/>
        <end position="26"/>
    </location>
</feature>
<dbReference type="EMBL" id="JBHTAJ010000014">
    <property type="protein sequence ID" value="MFC7179894.1"/>
    <property type="molecule type" value="Genomic_DNA"/>
</dbReference>
<dbReference type="Gene3D" id="3.40.50.10880">
    <property type="entry name" value="Uncharacterised protein PF01937, DUF89, domain 3"/>
    <property type="match status" value="1"/>
</dbReference>
<evidence type="ECO:0000259" key="9">
    <source>
        <dbReference type="Pfam" id="PF01937"/>
    </source>
</evidence>
<evidence type="ECO:0000256" key="1">
    <source>
        <dbReference type="ARBA" id="ARBA00001326"/>
    </source>
</evidence>
<sequence length="412" mass="43989">MSSGAAARAGPRPSEDDPDVPTAPVIRSDVPGSFARAVFHERHPELVRRVLDALPYGPGARRAIERLLTESTGGVLEPLGADAHDREQWLAWGDGLWGRPWGEAPFLWAESWFYRRLLDATGYFRPGAWQGIDPFGPFKAAELAGAAVDDELAALDGLAGLPGGQRARALLSSALWGNRADLGFGITAGAPGGAVTELVADDGDVLRAELERTRGGRICLIADNAGRELLPDLVLVDHLLADGTAARVDLYVKPQPFFVSDATTADLLAALTRLRTARSEQAAAIGGRLWRAMNDGKLGVRTHPFFCAPLPYHDMPDDLRAEFAGAAMTILKGDLNYRRLVGDRLWPATTAFDDATGHFPSPVTALRTLKSEVVVGLAPATAARLDATGPAWRTSGEHALVQVALHRGATGR</sequence>
<keyword evidence="4" id="KW-0479">Metal-binding</keyword>
<evidence type="ECO:0000313" key="10">
    <source>
        <dbReference type="EMBL" id="MFC7179894.1"/>
    </source>
</evidence>
<evidence type="ECO:0000256" key="3">
    <source>
        <dbReference type="ARBA" id="ARBA00009519"/>
    </source>
</evidence>
<name>A0ABW2FUS4_9ACTN</name>
<keyword evidence="6" id="KW-0464">Manganese</keyword>
<dbReference type="PANTHER" id="PTHR12260">
    <property type="entry name" value="DAMAGE-CONTROL PHOSPHATASE ARMT1"/>
    <property type="match status" value="1"/>
</dbReference>
<evidence type="ECO:0000256" key="6">
    <source>
        <dbReference type="ARBA" id="ARBA00023211"/>
    </source>
</evidence>
<organism evidence="10 11">
    <name type="scientific">Kitasatospora paranensis</name>
    <dbReference type="NCBI Taxonomy" id="258053"/>
    <lineage>
        <taxon>Bacteria</taxon>
        <taxon>Bacillati</taxon>
        <taxon>Actinomycetota</taxon>
        <taxon>Actinomycetes</taxon>
        <taxon>Kitasatosporales</taxon>
        <taxon>Streptomycetaceae</taxon>
        <taxon>Kitasatospora</taxon>
    </lineage>
</organism>
<keyword evidence="5" id="KW-0378">Hydrolase</keyword>
<dbReference type="RefSeq" id="WP_345709749.1">
    <property type="nucleotide sequence ID" value="NZ_BAABKV010000001.1"/>
</dbReference>
<dbReference type="SUPFAM" id="SSF111321">
    <property type="entry name" value="AF1104-like"/>
    <property type="match status" value="1"/>
</dbReference>
<evidence type="ECO:0000256" key="7">
    <source>
        <dbReference type="ARBA" id="ARBA00048809"/>
    </source>
</evidence>
<evidence type="ECO:0000256" key="4">
    <source>
        <dbReference type="ARBA" id="ARBA00022723"/>
    </source>
</evidence>
<proteinExistence type="inferred from homology"/>
<evidence type="ECO:0000256" key="2">
    <source>
        <dbReference type="ARBA" id="ARBA00001936"/>
    </source>
</evidence>
<comment type="cofactor">
    <cofactor evidence="2">
        <name>Mn(2+)</name>
        <dbReference type="ChEBI" id="CHEBI:29035"/>
    </cofactor>
</comment>
<feature type="domain" description="Damage-control phosphatase ARMT1-like metal-binding" evidence="9">
    <location>
        <begin position="39"/>
        <end position="381"/>
    </location>
</feature>
<dbReference type="InterPro" id="IPR036075">
    <property type="entry name" value="ARMT-1-like_metal-bd_sf"/>
</dbReference>
<dbReference type="InterPro" id="IPR039763">
    <property type="entry name" value="ARMT1"/>
</dbReference>
<dbReference type="InterPro" id="IPR002791">
    <property type="entry name" value="ARMT1-like_metal-bd"/>
</dbReference>
<comment type="similarity">
    <text evidence="3">Belongs to the damage-control phosphatase family. Sugar phosphate phosphatase III subfamily.</text>
</comment>
<dbReference type="Pfam" id="PF01937">
    <property type="entry name" value="ARMT1-like_dom"/>
    <property type="match status" value="1"/>
</dbReference>
<dbReference type="Proteomes" id="UP001596435">
    <property type="component" value="Unassembled WGS sequence"/>
</dbReference>
<comment type="caution">
    <text evidence="10">The sequence shown here is derived from an EMBL/GenBank/DDBJ whole genome shotgun (WGS) entry which is preliminary data.</text>
</comment>
<comment type="catalytic activity">
    <reaction evidence="1">
        <text>beta-D-fructose 1-phosphate + H2O = D-fructose + phosphate</text>
        <dbReference type="Rhea" id="RHEA:35603"/>
        <dbReference type="ChEBI" id="CHEBI:15377"/>
        <dbReference type="ChEBI" id="CHEBI:37721"/>
        <dbReference type="ChEBI" id="CHEBI:43474"/>
        <dbReference type="ChEBI" id="CHEBI:138881"/>
    </reaction>
</comment>
<evidence type="ECO:0000256" key="8">
    <source>
        <dbReference type="SAM" id="MobiDB-lite"/>
    </source>
</evidence>
<reference evidence="11" key="1">
    <citation type="journal article" date="2019" name="Int. J. Syst. Evol. Microbiol.">
        <title>The Global Catalogue of Microorganisms (GCM) 10K type strain sequencing project: providing services to taxonomists for standard genome sequencing and annotation.</title>
        <authorList>
            <consortium name="The Broad Institute Genomics Platform"/>
            <consortium name="The Broad Institute Genome Sequencing Center for Infectious Disease"/>
            <person name="Wu L."/>
            <person name="Ma J."/>
        </authorList>
    </citation>
    <scope>NUCLEOTIDE SEQUENCE [LARGE SCALE GENOMIC DNA]</scope>
    <source>
        <strain evidence="11">CGMCC 1.12859</strain>
    </source>
</reference>
<evidence type="ECO:0000256" key="5">
    <source>
        <dbReference type="ARBA" id="ARBA00022801"/>
    </source>
</evidence>
<protein>
    <submittedName>
        <fullName evidence="10">Damage-control phosphatase ARMT1 family protein</fullName>
    </submittedName>
</protein>
<accession>A0ABW2FUS4</accession>
<evidence type="ECO:0000313" key="11">
    <source>
        <dbReference type="Proteomes" id="UP001596435"/>
    </source>
</evidence>
<comment type="catalytic activity">
    <reaction evidence="7">
        <text>beta-D-fructose 6-phosphate = dihydroxyacetone + D-glyceraldehyde 3-phosphate</text>
        <dbReference type="Rhea" id="RHEA:28002"/>
        <dbReference type="ChEBI" id="CHEBI:16016"/>
        <dbReference type="ChEBI" id="CHEBI:57634"/>
        <dbReference type="ChEBI" id="CHEBI:59776"/>
    </reaction>
</comment>